<name>A0AB38R406_PARTM</name>
<evidence type="ECO:0008006" key="4">
    <source>
        <dbReference type="Google" id="ProtNLM"/>
    </source>
</evidence>
<dbReference type="RefSeq" id="WP_248295978.1">
    <property type="nucleotide sequence ID" value="NZ_CP063416.1"/>
</dbReference>
<sequence>MARKDEETRLEEIELKIKQLQEKQKRLKAKIKEKERKERTRRLIQVGAIFEKWFEITGPEEAEQVARAFHEAVKANRDKWKQITVTNTNENKNDD</sequence>
<dbReference type="EMBL" id="CP063416">
    <property type="protein sequence ID" value="UOE78388.1"/>
    <property type="molecule type" value="Genomic_DNA"/>
</dbReference>
<feature type="coiled-coil region" evidence="1">
    <location>
        <begin position="3"/>
        <end position="40"/>
    </location>
</feature>
<accession>A0AB38R406</accession>
<dbReference type="Proteomes" id="UP001058458">
    <property type="component" value="Plasmid unnamed2"/>
</dbReference>
<keyword evidence="1" id="KW-0175">Coiled coil</keyword>
<organism evidence="2 3">
    <name type="scientific">Parageobacillus thermoglucosidasius</name>
    <name type="common">Geobacillus thermoglucosidasius</name>
    <dbReference type="NCBI Taxonomy" id="1426"/>
    <lineage>
        <taxon>Bacteria</taxon>
        <taxon>Bacillati</taxon>
        <taxon>Bacillota</taxon>
        <taxon>Bacilli</taxon>
        <taxon>Bacillales</taxon>
        <taxon>Anoxybacillaceae</taxon>
        <taxon>Parageobacillus</taxon>
    </lineage>
</organism>
<keyword evidence="2" id="KW-0614">Plasmid</keyword>
<evidence type="ECO:0000313" key="2">
    <source>
        <dbReference type="EMBL" id="UOE78388.1"/>
    </source>
</evidence>
<gene>
    <name evidence="2" type="ORF">IMI45_20340</name>
</gene>
<proteinExistence type="predicted"/>
<geneLocation type="plasmid" evidence="2 3">
    <name>unnamed2</name>
</geneLocation>
<dbReference type="AlphaFoldDB" id="A0AB38R406"/>
<evidence type="ECO:0000313" key="3">
    <source>
        <dbReference type="Proteomes" id="UP001058458"/>
    </source>
</evidence>
<evidence type="ECO:0000256" key="1">
    <source>
        <dbReference type="SAM" id="Coils"/>
    </source>
</evidence>
<protein>
    <recommendedName>
        <fullName evidence="4">Mobilization protein</fullName>
    </recommendedName>
</protein>
<reference evidence="2" key="1">
    <citation type="submission" date="2020-10" db="EMBL/GenBank/DDBJ databases">
        <authorList>
            <person name="Delgado J.A."/>
            <person name="Gonzalez J.M."/>
        </authorList>
    </citation>
    <scope>NUCLEOTIDE SEQUENCE</scope>
    <source>
        <strain evidence="2">23.6</strain>
        <plasmid evidence="2">unnamed2</plasmid>
    </source>
</reference>